<reference evidence="1" key="1">
    <citation type="submission" date="2019-07" db="EMBL/GenBank/DDBJ databases">
        <authorList>
            <person name="Dittberner H."/>
        </authorList>
    </citation>
    <scope>NUCLEOTIDE SEQUENCE [LARGE SCALE GENOMIC DNA]</scope>
</reference>
<dbReference type="Proteomes" id="UP000489600">
    <property type="component" value="Unassembled WGS sequence"/>
</dbReference>
<accession>A0A565C1W9</accession>
<dbReference type="EMBL" id="CABITT030000006">
    <property type="protein sequence ID" value="VVB07585.1"/>
    <property type="molecule type" value="Genomic_DNA"/>
</dbReference>
<evidence type="ECO:0000313" key="1">
    <source>
        <dbReference type="EMBL" id="VVB07585.1"/>
    </source>
</evidence>
<gene>
    <name evidence="1" type="ORF">ANE_LOCUS18029</name>
</gene>
<sequence>MLHQFDCEHGSIVLIVTSKDGFEVFRRTIAGLASKAIIVLVAVAGGSNASFDRKTTAAWYWSEMQAGEQPFYSLVRGSQ</sequence>
<organism evidence="1 2">
    <name type="scientific">Arabis nemorensis</name>
    <dbReference type="NCBI Taxonomy" id="586526"/>
    <lineage>
        <taxon>Eukaryota</taxon>
        <taxon>Viridiplantae</taxon>
        <taxon>Streptophyta</taxon>
        <taxon>Embryophyta</taxon>
        <taxon>Tracheophyta</taxon>
        <taxon>Spermatophyta</taxon>
        <taxon>Magnoliopsida</taxon>
        <taxon>eudicotyledons</taxon>
        <taxon>Gunneridae</taxon>
        <taxon>Pentapetalae</taxon>
        <taxon>rosids</taxon>
        <taxon>malvids</taxon>
        <taxon>Brassicales</taxon>
        <taxon>Brassicaceae</taxon>
        <taxon>Arabideae</taxon>
        <taxon>Arabis</taxon>
    </lineage>
</organism>
<dbReference type="AlphaFoldDB" id="A0A565C1W9"/>
<evidence type="ECO:0000313" key="2">
    <source>
        <dbReference type="Proteomes" id="UP000489600"/>
    </source>
</evidence>
<proteinExistence type="predicted"/>
<protein>
    <submittedName>
        <fullName evidence="1">Uncharacterized protein</fullName>
    </submittedName>
</protein>
<keyword evidence="2" id="KW-1185">Reference proteome</keyword>
<comment type="caution">
    <text evidence="1">The sequence shown here is derived from an EMBL/GenBank/DDBJ whole genome shotgun (WGS) entry which is preliminary data.</text>
</comment>
<name>A0A565C1W9_9BRAS</name>